<dbReference type="PROSITE" id="PS51935">
    <property type="entry name" value="NLPC_P60"/>
    <property type="match status" value="1"/>
</dbReference>
<dbReference type="Gene3D" id="2.30.30.40">
    <property type="entry name" value="SH3 Domains"/>
    <property type="match status" value="2"/>
</dbReference>
<keyword evidence="2" id="KW-0645">Protease</keyword>
<comment type="similarity">
    <text evidence="1">Belongs to the peptidase C40 family.</text>
</comment>
<dbReference type="Pfam" id="PF23795">
    <property type="entry name" value="SH3_YKFC_2nd"/>
    <property type="match status" value="1"/>
</dbReference>
<dbReference type="InterPro" id="IPR000064">
    <property type="entry name" value="NLP_P60_dom"/>
</dbReference>
<evidence type="ECO:0000313" key="6">
    <source>
        <dbReference type="EMBL" id="MFD1220676.1"/>
    </source>
</evidence>
<reference evidence="7" key="1">
    <citation type="journal article" date="2019" name="Int. J. Syst. Evol. Microbiol.">
        <title>The Global Catalogue of Microorganisms (GCM) 10K type strain sequencing project: providing services to taxonomists for standard genome sequencing and annotation.</title>
        <authorList>
            <consortium name="The Broad Institute Genomics Platform"/>
            <consortium name="The Broad Institute Genome Sequencing Center for Infectious Disease"/>
            <person name="Wu L."/>
            <person name="Ma J."/>
        </authorList>
    </citation>
    <scope>NUCLEOTIDE SEQUENCE [LARGE SCALE GENOMIC DNA]</scope>
    <source>
        <strain evidence="7">CCUG 53270</strain>
    </source>
</reference>
<dbReference type="InterPro" id="IPR038765">
    <property type="entry name" value="Papain-like_cys_pep_sf"/>
</dbReference>
<evidence type="ECO:0000256" key="1">
    <source>
        <dbReference type="ARBA" id="ARBA00007074"/>
    </source>
</evidence>
<dbReference type="RefSeq" id="WP_345587255.1">
    <property type="nucleotide sequence ID" value="NZ_BAABJG010000006.1"/>
</dbReference>
<dbReference type="EMBL" id="JBHTLU010000013">
    <property type="protein sequence ID" value="MFD1220676.1"/>
    <property type="molecule type" value="Genomic_DNA"/>
</dbReference>
<evidence type="ECO:0000256" key="2">
    <source>
        <dbReference type="ARBA" id="ARBA00022670"/>
    </source>
</evidence>
<keyword evidence="7" id="KW-1185">Reference proteome</keyword>
<protein>
    <submittedName>
        <fullName evidence="6">NlpC/P60 family protein</fullName>
    </submittedName>
</protein>
<dbReference type="Proteomes" id="UP001597180">
    <property type="component" value="Unassembled WGS sequence"/>
</dbReference>
<evidence type="ECO:0000256" key="3">
    <source>
        <dbReference type="ARBA" id="ARBA00022801"/>
    </source>
</evidence>
<dbReference type="Pfam" id="PF00877">
    <property type="entry name" value="NLPC_P60"/>
    <property type="match status" value="1"/>
</dbReference>
<organism evidence="6 7">
    <name type="scientific">Paenibacillus vulneris</name>
    <dbReference type="NCBI Taxonomy" id="1133364"/>
    <lineage>
        <taxon>Bacteria</taxon>
        <taxon>Bacillati</taxon>
        <taxon>Bacillota</taxon>
        <taxon>Bacilli</taxon>
        <taxon>Bacillales</taxon>
        <taxon>Paenibacillaceae</taxon>
        <taxon>Paenibacillus</taxon>
    </lineage>
</organism>
<dbReference type="InterPro" id="IPR057812">
    <property type="entry name" value="SH3_YKFC_2nd"/>
</dbReference>
<keyword evidence="4" id="KW-0788">Thiol protease</keyword>
<dbReference type="SUPFAM" id="SSF54001">
    <property type="entry name" value="Cysteine proteinases"/>
    <property type="match status" value="1"/>
</dbReference>
<dbReference type="Gene3D" id="3.90.1720.10">
    <property type="entry name" value="endopeptidase domain like (from Nostoc punctiforme)"/>
    <property type="match status" value="1"/>
</dbReference>
<comment type="caution">
    <text evidence="6">The sequence shown here is derived from an EMBL/GenBank/DDBJ whole genome shotgun (WGS) entry which is preliminary data.</text>
</comment>
<dbReference type="PANTHER" id="PTHR47053">
    <property type="entry name" value="MUREIN DD-ENDOPEPTIDASE MEPH-RELATED"/>
    <property type="match status" value="1"/>
</dbReference>
<keyword evidence="3" id="KW-0378">Hydrolase</keyword>
<accession>A0ABW3ULF5</accession>
<evidence type="ECO:0000313" key="7">
    <source>
        <dbReference type="Proteomes" id="UP001597180"/>
    </source>
</evidence>
<evidence type="ECO:0000256" key="4">
    <source>
        <dbReference type="ARBA" id="ARBA00022807"/>
    </source>
</evidence>
<name>A0ABW3ULF5_9BACL</name>
<feature type="domain" description="NlpC/P60" evidence="5">
    <location>
        <begin position="185"/>
        <end position="310"/>
    </location>
</feature>
<dbReference type="InterPro" id="IPR051202">
    <property type="entry name" value="Peptidase_C40"/>
</dbReference>
<dbReference type="PANTHER" id="PTHR47053:SF3">
    <property type="entry name" value="GAMMA-D-GLUTAMYL-L-LYSINE DIPEPTIDYL-PEPTIDASE"/>
    <property type="match status" value="1"/>
</dbReference>
<proteinExistence type="inferred from homology"/>
<evidence type="ECO:0000259" key="5">
    <source>
        <dbReference type="PROSITE" id="PS51935"/>
    </source>
</evidence>
<sequence length="310" mass="34395">MSMSMERMVVAVSVATVWTNPQSSRSLDAPALQQPAAIRSWLENMTLEDRLDLYSSNRIQTQAVYGTSVLAVEEQGDWVKVLIPQQGTRKEAGGYPGWIPRCQIVSESTELASSKRAEVITNTAWLYLTPAEPLIELSFLSSLPVLEAADPWIKVHIPGAEGIGYVKAEEVRLINGFLSPKPGSGHVGQFILDRAMQFLDLPYLWGGMSAFGYDCSGFAHSMHRYAGISIPRDASDQVHYGTSIEKDRLEPGDLLFFAYEEGKGAVHHVGIYAGGGRMIHSPETIKSIEVVELSSYKLIKEHCMSRRYWE</sequence>
<gene>
    <name evidence="6" type="ORF">ACFQ4B_11130</name>
</gene>